<name>A0A6N8FA08_9GAMM</name>
<evidence type="ECO:0000256" key="12">
    <source>
        <dbReference type="RuleBase" id="RU363101"/>
    </source>
</evidence>
<keyword evidence="7 12" id="KW-0997">Cell inner membrane</keyword>
<dbReference type="PANTHER" id="PTHR37531:SF1">
    <property type="entry name" value="HEME EXPORTER PROTEIN D"/>
    <property type="match status" value="1"/>
</dbReference>
<keyword evidence="11 12" id="KW-0472">Membrane</keyword>
<keyword evidence="6 12" id="KW-1003">Cell membrane</keyword>
<evidence type="ECO:0000256" key="10">
    <source>
        <dbReference type="ARBA" id="ARBA00022989"/>
    </source>
</evidence>
<dbReference type="Pfam" id="PF04995">
    <property type="entry name" value="CcmD"/>
    <property type="match status" value="1"/>
</dbReference>
<dbReference type="InterPro" id="IPR052075">
    <property type="entry name" value="Heme_exporter_D"/>
</dbReference>
<evidence type="ECO:0000313" key="14">
    <source>
        <dbReference type="Proteomes" id="UP000439994"/>
    </source>
</evidence>
<keyword evidence="14" id="KW-1185">Reference proteome</keyword>
<comment type="similarity">
    <text evidence="3 12">Belongs to the CcmD/CycX/HelD family.</text>
</comment>
<evidence type="ECO:0000256" key="7">
    <source>
        <dbReference type="ARBA" id="ARBA00022519"/>
    </source>
</evidence>
<proteinExistence type="inferred from homology"/>
<evidence type="ECO:0000256" key="2">
    <source>
        <dbReference type="ARBA" id="ARBA00004377"/>
    </source>
</evidence>
<dbReference type="GO" id="GO:1903607">
    <property type="term" value="P:cytochrome c biosynthetic process"/>
    <property type="evidence" value="ECO:0007669"/>
    <property type="project" value="TreeGrafter"/>
</dbReference>
<dbReference type="GO" id="GO:0015886">
    <property type="term" value="P:heme transport"/>
    <property type="evidence" value="ECO:0007669"/>
    <property type="project" value="InterPro"/>
</dbReference>
<comment type="caution">
    <text evidence="13">The sequence shown here is derived from an EMBL/GenBank/DDBJ whole genome shotgun (WGS) entry which is preliminary data.</text>
</comment>
<feature type="transmembrane region" description="Helical" evidence="12">
    <location>
        <begin position="12"/>
        <end position="35"/>
    </location>
</feature>
<evidence type="ECO:0000256" key="8">
    <source>
        <dbReference type="ARBA" id="ARBA00022692"/>
    </source>
</evidence>
<keyword evidence="8 12" id="KW-0812">Transmembrane</keyword>
<organism evidence="13 14">
    <name type="scientific">Psychrosphaera haliotis</name>
    <dbReference type="NCBI Taxonomy" id="555083"/>
    <lineage>
        <taxon>Bacteria</taxon>
        <taxon>Pseudomonadati</taxon>
        <taxon>Pseudomonadota</taxon>
        <taxon>Gammaproteobacteria</taxon>
        <taxon>Alteromonadales</taxon>
        <taxon>Pseudoalteromonadaceae</taxon>
        <taxon>Psychrosphaera</taxon>
    </lineage>
</organism>
<evidence type="ECO:0000256" key="3">
    <source>
        <dbReference type="ARBA" id="ARBA00008741"/>
    </source>
</evidence>
<dbReference type="PANTHER" id="PTHR37531">
    <property type="entry name" value="HEME EXPORTER PROTEIN D"/>
    <property type="match status" value="1"/>
</dbReference>
<dbReference type="NCBIfam" id="TIGR03141">
    <property type="entry name" value="cytochro_ccmD"/>
    <property type="match status" value="1"/>
</dbReference>
<protein>
    <recommendedName>
        <fullName evidence="4 12">Heme exporter protein D</fullName>
    </recommendedName>
</protein>
<evidence type="ECO:0000256" key="4">
    <source>
        <dbReference type="ARBA" id="ARBA00016461"/>
    </source>
</evidence>
<keyword evidence="10 12" id="KW-1133">Transmembrane helix</keyword>
<evidence type="ECO:0000256" key="11">
    <source>
        <dbReference type="ARBA" id="ARBA00023136"/>
    </source>
</evidence>
<dbReference type="AlphaFoldDB" id="A0A6N8FA08"/>
<comment type="subcellular location">
    <subcellularLocation>
        <location evidence="2 12">Cell inner membrane</location>
        <topology evidence="2 12">Single-pass membrane protein</topology>
    </subcellularLocation>
</comment>
<dbReference type="GO" id="GO:0005886">
    <property type="term" value="C:plasma membrane"/>
    <property type="evidence" value="ECO:0007669"/>
    <property type="project" value="UniProtKB-SubCell"/>
</dbReference>
<sequence length="69" mass="7777">MQFDSITAFLDMGGYGFFVWLSFGFGLIALLTLVLQSKSALKRAKSDIAKRIVTEQKQKLAAQQQNNHR</sequence>
<comment type="function">
    <text evidence="1 12">Required for the export of heme to the periplasm for the biogenesis of c-type cytochromes.</text>
</comment>
<keyword evidence="9 12" id="KW-0201">Cytochrome c-type biogenesis</keyword>
<gene>
    <name evidence="13" type="primary">ccmD</name>
    <name evidence="13" type="ORF">GNP35_12790</name>
</gene>
<dbReference type="InterPro" id="IPR007078">
    <property type="entry name" value="Haem_export_protD_CcmD"/>
</dbReference>
<evidence type="ECO:0000256" key="1">
    <source>
        <dbReference type="ARBA" id="ARBA00002442"/>
    </source>
</evidence>
<dbReference type="RefSeq" id="WP_155696474.1">
    <property type="nucleotide sequence ID" value="NZ_WOCD01000005.1"/>
</dbReference>
<evidence type="ECO:0000256" key="5">
    <source>
        <dbReference type="ARBA" id="ARBA00022448"/>
    </source>
</evidence>
<accession>A0A6N8FA08</accession>
<evidence type="ECO:0000256" key="9">
    <source>
        <dbReference type="ARBA" id="ARBA00022748"/>
    </source>
</evidence>
<dbReference type="EMBL" id="WOCD01000005">
    <property type="protein sequence ID" value="MUH73283.1"/>
    <property type="molecule type" value="Genomic_DNA"/>
</dbReference>
<dbReference type="OrthoDB" id="9815607at2"/>
<dbReference type="GO" id="GO:0017004">
    <property type="term" value="P:cytochrome complex assembly"/>
    <property type="evidence" value="ECO:0007669"/>
    <property type="project" value="UniProtKB-KW"/>
</dbReference>
<reference evidence="13 14" key="1">
    <citation type="submission" date="2019-11" db="EMBL/GenBank/DDBJ databases">
        <title>P. haliotis isolates from Z. marina roots.</title>
        <authorList>
            <person name="Cohen M."/>
            <person name="Jospin G."/>
            <person name="Eisen J.A."/>
            <person name="Coil D.A."/>
        </authorList>
    </citation>
    <scope>NUCLEOTIDE SEQUENCE [LARGE SCALE GENOMIC DNA]</scope>
    <source>
        <strain evidence="13 14">UCD-MCMsp1aY</strain>
    </source>
</reference>
<keyword evidence="5 12" id="KW-0813">Transport</keyword>
<evidence type="ECO:0000256" key="6">
    <source>
        <dbReference type="ARBA" id="ARBA00022475"/>
    </source>
</evidence>
<dbReference type="Proteomes" id="UP000439994">
    <property type="component" value="Unassembled WGS sequence"/>
</dbReference>
<evidence type="ECO:0000313" key="13">
    <source>
        <dbReference type="EMBL" id="MUH73283.1"/>
    </source>
</evidence>